<dbReference type="SUPFAM" id="SSF54292">
    <property type="entry name" value="2Fe-2S ferredoxin-like"/>
    <property type="match status" value="1"/>
</dbReference>
<keyword evidence="1" id="KW-0560">Oxidoreductase</keyword>
<dbReference type="InterPro" id="IPR036188">
    <property type="entry name" value="FAD/NAD-bd_sf"/>
</dbReference>
<dbReference type="Pfam" id="PF07992">
    <property type="entry name" value="Pyr_redox_2"/>
    <property type="match status" value="1"/>
</dbReference>
<dbReference type="EMBL" id="CP012670">
    <property type="protein sequence ID" value="AUX21691.1"/>
    <property type="molecule type" value="Genomic_DNA"/>
</dbReference>
<gene>
    <name evidence="3" type="primary">ndh</name>
    <name evidence="3" type="ORF">SOCEGT47_021780</name>
</gene>
<organism evidence="3 4">
    <name type="scientific">Sorangium cellulosum</name>
    <name type="common">Polyangium cellulosum</name>
    <dbReference type="NCBI Taxonomy" id="56"/>
    <lineage>
        <taxon>Bacteria</taxon>
        <taxon>Pseudomonadati</taxon>
        <taxon>Myxococcota</taxon>
        <taxon>Polyangia</taxon>
        <taxon>Polyangiales</taxon>
        <taxon>Polyangiaceae</taxon>
        <taxon>Sorangium</taxon>
    </lineage>
</organism>
<accession>A0A4P2PYD2</accession>
<dbReference type="Pfam" id="PF13510">
    <property type="entry name" value="Fer2_4"/>
    <property type="match status" value="1"/>
</dbReference>
<proteinExistence type="predicted"/>
<dbReference type="PRINTS" id="PR00368">
    <property type="entry name" value="FADPNR"/>
</dbReference>
<dbReference type="Proteomes" id="UP000295781">
    <property type="component" value="Chromosome"/>
</dbReference>
<name>A0A4P2PYD2_SORCE</name>
<dbReference type="AlphaFoldDB" id="A0A4P2PYD2"/>
<dbReference type="GO" id="GO:0016491">
    <property type="term" value="F:oxidoreductase activity"/>
    <property type="evidence" value="ECO:0007669"/>
    <property type="project" value="UniProtKB-KW"/>
</dbReference>
<evidence type="ECO:0000259" key="2">
    <source>
        <dbReference type="Pfam" id="PF07992"/>
    </source>
</evidence>
<dbReference type="InterPro" id="IPR051691">
    <property type="entry name" value="Metab_Enz_Cyan_OpOx_G3PDH"/>
</dbReference>
<dbReference type="InterPro" id="IPR036010">
    <property type="entry name" value="2Fe-2S_ferredoxin-like_sf"/>
</dbReference>
<evidence type="ECO:0000313" key="3">
    <source>
        <dbReference type="EMBL" id="AUX21691.1"/>
    </source>
</evidence>
<dbReference type="Gene3D" id="3.50.50.60">
    <property type="entry name" value="FAD/NAD(P)-binding domain"/>
    <property type="match status" value="1"/>
</dbReference>
<evidence type="ECO:0000256" key="1">
    <source>
        <dbReference type="ARBA" id="ARBA00023002"/>
    </source>
</evidence>
<protein>
    <submittedName>
        <fullName evidence="3">NADH dehydrogenase</fullName>
    </submittedName>
</protein>
<dbReference type="PANTHER" id="PTHR42949">
    <property type="entry name" value="ANAEROBIC GLYCEROL-3-PHOSPHATE DEHYDROGENASE SUBUNIT B"/>
    <property type="match status" value="1"/>
</dbReference>
<dbReference type="GO" id="GO:0051536">
    <property type="term" value="F:iron-sulfur cluster binding"/>
    <property type="evidence" value="ECO:0007669"/>
    <property type="project" value="InterPro"/>
</dbReference>
<dbReference type="Gene3D" id="3.10.20.440">
    <property type="entry name" value="2Fe-2S iron-sulphur cluster binding domain, sarcosine oxidase, alpha subunit, N-terminal domain"/>
    <property type="match status" value="1"/>
</dbReference>
<dbReference type="InterPro" id="IPR023753">
    <property type="entry name" value="FAD/NAD-binding_dom"/>
</dbReference>
<evidence type="ECO:0000313" key="4">
    <source>
        <dbReference type="Proteomes" id="UP000295781"/>
    </source>
</evidence>
<dbReference type="RefSeq" id="WP_129346974.1">
    <property type="nucleotide sequence ID" value="NZ_CP012670.1"/>
</dbReference>
<dbReference type="SUPFAM" id="SSF51905">
    <property type="entry name" value="FAD/NAD(P)-binding domain"/>
    <property type="match status" value="1"/>
</dbReference>
<dbReference type="OrthoDB" id="573392at2"/>
<feature type="domain" description="FAD/NAD(P)-binding" evidence="2">
    <location>
        <begin position="156"/>
        <end position="310"/>
    </location>
</feature>
<dbReference type="PRINTS" id="PR00411">
    <property type="entry name" value="PNDRDTASEI"/>
</dbReference>
<sequence>MFRRGRALQDPVTITLDGAAVPAERGEPLAVALVASGRVTLARSPKLHRPRAPTCLRGGCDGCLARVDGVPNVMTCLRPAAGGERIEAQNVVGSREADLLRVTDWFFPQGIDHHHLMAGVPGLSRVMQSIARKLAGLGRLPSAALPPEPAARLEVDAAVIGGGPAGVAAASALSARGLRVALIDDGLAPSGSLAGAPRRAAELLARHPLDGVRVLSRRVAAGVYLGEILVAGDAGATVITAPAKVFATGAHDGVAAVPNNDLPGVFSARALCRLLAHGVEPTGPVALAGEGFWADELASALGDRIAARVPLAALAAVHGISQVKSVSLREAPFGPDSPTSDVRVVAVAVEAPAAPAFEVAAQAGASVAPDPRAGYAVKVDARGRAGDGVWALGECTGAAVDLAGITRAAEIIADDVLSTRGAAP</sequence>
<reference evidence="3 4" key="1">
    <citation type="submission" date="2015-09" db="EMBL/GenBank/DDBJ databases">
        <title>Sorangium comparison.</title>
        <authorList>
            <person name="Zaburannyi N."/>
            <person name="Bunk B."/>
            <person name="Overmann J."/>
            <person name="Mueller R."/>
        </authorList>
    </citation>
    <scope>NUCLEOTIDE SEQUENCE [LARGE SCALE GENOMIC DNA]</scope>
    <source>
        <strain evidence="3 4">So ceGT47</strain>
    </source>
</reference>
<dbReference type="PANTHER" id="PTHR42949:SF3">
    <property type="entry name" value="ANAEROBIC GLYCEROL-3-PHOSPHATE DEHYDROGENASE SUBUNIT B"/>
    <property type="match status" value="1"/>
</dbReference>
<dbReference type="InterPro" id="IPR042204">
    <property type="entry name" value="2Fe-2S-bd_N"/>
</dbReference>